<accession>A0A9K3M4G4</accession>
<dbReference type="Pfam" id="PF03109">
    <property type="entry name" value="ABC1"/>
    <property type="match status" value="1"/>
</dbReference>
<comment type="similarity">
    <text evidence="1">Belongs to the protein kinase superfamily. ADCK protein kinase family.</text>
</comment>
<feature type="domain" description="ABC1 atypical kinase-like" evidence="3">
    <location>
        <begin position="347"/>
        <end position="601"/>
    </location>
</feature>
<feature type="region of interest" description="Disordered" evidence="2">
    <location>
        <begin position="933"/>
        <end position="963"/>
    </location>
</feature>
<evidence type="ECO:0000313" key="4">
    <source>
        <dbReference type="EMBL" id="KAG7373548.1"/>
    </source>
</evidence>
<dbReference type="PANTHER" id="PTHR10566:SF118">
    <property type="entry name" value="PROTEIN KINASE DOMAIN-CONTAINING PROTEIN"/>
    <property type="match status" value="1"/>
</dbReference>
<dbReference type="InterPro" id="IPR050154">
    <property type="entry name" value="UbiB_kinase"/>
</dbReference>
<evidence type="ECO:0000259" key="3">
    <source>
        <dbReference type="Pfam" id="PF03109"/>
    </source>
</evidence>
<evidence type="ECO:0000256" key="1">
    <source>
        <dbReference type="ARBA" id="ARBA00009670"/>
    </source>
</evidence>
<evidence type="ECO:0000256" key="2">
    <source>
        <dbReference type="SAM" id="MobiDB-lite"/>
    </source>
</evidence>
<sequence length="999" mass="109980">MRFSVGALSLYLGTVGIQLTIIVPSTPANAFLTKSSFSTTQQQTVLNTRSSSSSSSSSSSFSSTLNIKSNSATDNDVAWKELTNKLSSTTIDQLAEPQSQQNQQQQIIDLNQISDQIDTMVASLKSYFDSFSTTTANDETPNNILSSDDATVNLQSILQSFQEALQQQQQQLLTITASGNPSSATSTTTTILPPLLGDSVVSAKLSEILSTLSSLVPSLNTPETVLLSAAISFWAITNILTFGQPPPPSKPYPLSTYDPLAAQAYFDQRPLLVLQRTLFIATKSLAFGLSLLQDKLTNQWETNMDQRGLELAELLTQLGPTFIKVGQSLSIRTDLLPPPYVRGLASLQDRVPAFDSTTAYQILMDEWGITDSIYDIVSEISQEPVAAASLGQVYKAKLKSDVLGDDNNNDDDDRTTIEVAIKVQRPDISTQIALDMHLLREAAKPAKRWFNLNTDTVGTVDAWGSGFVDELDYLQEARNAEYFREAILETPLKDVVFAPRVIDEFSTSKVLVTEWIDGERLDRSAKEDVTILCSIAMNTYLTMLLEMGILHCDPHPGNLLRTPDGKLCILDWGMVTSIPPQLQLTLIEHMAHLTSRDYEEVPRDLYLLGFVPQDKEKEVESSGVVDVLAEIYGKWTDGGGMASINANEVLAKMQDLAAEKGNLFQIPPYFAYIAKSFSVLEGIGLSNDPQYSIIDECLPYVSNRLLTDTDTMGTALNTFIFGPDKNNIPERLLDAKRVQQLVTGYGSFSKAAVSGSLLSAYGTDDTSTTTTEMLDKISDQVLDIVLTEEETPLQRILLEQLVKISTANARYFWTEARLHSGVLPNGRTLLGSIVDPLGLFQTSPLVNANEQDQKTVELTRKLIEIFSTLPAQQHQTNGSKAIDMQSLDRQELIAFSRILTRKLWDRRDRLLKSSNRFLQQLLDLTAVRLETSERVPLPERQPTLGVTSRSTSSPKPQEKEELTSVQKIFSEGSSAGGLTSTAASKRLDAARKQLNSLAE</sequence>
<feature type="compositionally biased region" description="Polar residues" evidence="2">
    <location>
        <begin position="944"/>
        <end position="955"/>
    </location>
</feature>
<dbReference type="EMBL" id="JAGRRH010000002">
    <property type="protein sequence ID" value="KAG7373548.1"/>
    <property type="molecule type" value="Genomic_DNA"/>
</dbReference>
<proteinExistence type="inferred from homology"/>
<reference evidence="4" key="2">
    <citation type="submission" date="2021-04" db="EMBL/GenBank/DDBJ databases">
        <authorList>
            <person name="Podell S."/>
        </authorList>
    </citation>
    <scope>NUCLEOTIDE SEQUENCE</scope>
    <source>
        <strain evidence="4">Hildebrandi</strain>
    </source>
</reference>
<dbReference type="PANTHER" id="PTHR10566">
    <property type="entry name" value="CHAPERONE-ACTIVITY OF BC1 COMPLEX CABC1 -RELATED"/>
    <property type="match status" value="1"/>
</dbReference>
<feature type="compositionally biased region" description="Low complexity" evidence="2">
    <location>
        <begin position="46"/>
        <end position="63"/>
    </location>
</feature>
<keyword evidence="5" id="KW-1185">Reference proteome</keyword>
<protein>
    <submittedName>
        <fullName evidence="4">ABC1 family protein</fullName>
    </submittedName>
</protein>
<dbReference type="Proteomes" id="UP000693970">
    <property type="component" value="Unassembled WGS sequence"/>
</dbReference>
<dbReference type="InterPro" id="IPR004147">
    <property type="entry name" value="ABC1_dom"/>
</dbReference>
<evidence type="ECO:0000313" key="5">
    <source>
        <dbReference type="Proteomes" id="UP000693970"/>
    </source>
</evidence>
<feature type="region of interest" description="Disordered" evidence="2">
    <location>
        <begin position="46"/>
        <end position="66"/>
    </location>
</feature>
<name>A0A9K3M4G4_9STRA</name>
<comment type="caution">
    <text evidence="4">The sequence shown here is derived from an EMBL/GenBank/DDBJ whole genome shotgun (WGS) entry which is preliminary data.</text>
</comment>
<reference evidence="4" key="1">
    <citation type="journal article" date="2021" name="Sci. Rep.">
        <title>Diploid genomic architecture of Nitzschia inconspicua, an elite biomass production diatom.</title>
        <authorList>
            <person name="Oliver A."/>
            <person name="Podell S."/>
            <person name="Pinowska A."/>
            <person name="Traller J.C."/>
            <person name="Smith S.R."/>
            <person name="McClure R."/>
            <person name="Beliaev A."/>
            <person name="Bohutskyi P."/>
            <person name="Hill E.A."/>
            <person name="Rabines A."/>
            <person name="Zheng H."/>
            <person name="Allen L.Z."/>
            <person name="Kuo A."/>
            <person name="Grigoriev I.V."/>
            <person name="Allen A.E."/>
            <person name="Hazlebeck D."/>
            <person name="Allen E.E."/>
        </authorList>
    </citation>
    <scope>NUCLEOTIDE SEQUENCE</scope>
    <source>
        <strain evidence="4">Hildebrandi</strain>
    </source>
</reference>
<gene>
    <name evidence="4" type="ORF">IV203_034272</name>
</gene>
<dbReference type="CDD" id="cd05121">
    <property type="entry name" value="ABC1_ADCK3-like"/>
    <property type="match status" value="1"/>
</dbReference>
<dbReference type="OrthoDB" id="427480at2759"/>
<organism evidence="4 5">
    <name type="scientific">Nitzschia inconspicua</name>
    <dbReference type="NCBI Taxonomy" id="303405"/>
    <lineage>
        <taxon>Eukaryota</taxon>
        <taxon>Sar</taxon>
        <taxon>Stramenopiles</taxon>
        <taxon>Ochrophyta</taxon>
        <taxon>Bacillariophyta</taxon>
        <taxon>Bacillariophyceae</taxon>
        <taxon>Bacillariophycidae</taxon>
        <taxon>Bacillariales</taxon>
        <taxon>Bacillariaceae</taxon>
        <taxon>Nitzschia</taxon>
    </lineage>
</organism>
<dbReference type="AlphaFoldDB" id="A0A9K3M4G4"/>